<accession>A0ABX0K8D0</accession>
<dbReference type="InterPro" id="IPR015000">
    <property type="entry name" value="EipB-like"/>
</dbReference>
<feature type="signal peptide" evidence="1">
    <location>
        <begin position="1"/>
        <end position="34"/>
    </location>
</feature>
<name>A0ABX0K8D0_9PROT</name>
<evidence type="ECO:0000313" key="2">
    <source>
        <dbReference type="EMBL" id="NHO32614.1"/>
    </source>
</evidence>
<keyword evidence="3" id="KW-1185">Reference proteome</keyword>
<comment type="caution">
    <text evidence="2">The sequence shown here is derived from an EMBL/GenBank/DDBJ whole genome shotgun (WGS) entry which is preliminary data.</text>
</comment>
<dbReference type="Proteomes" id="UP000615326">
    <property type="component" value="Unassembled WGS sequence"/>
</dbReference>
<feature type="chain" id="PRO_5046717680" evidence="1">
    <location>
        <begin position="35"/>
        <end position="282"/>
    </location>
</feature>
<proteinExistence type="predicted"/>
<evidence type="ECO:0000256" key="1">
    <source>
        <dbReference type="SAM" id="SignalP"/>
    </source>
</evidence>
<gene>
    <name evidence="2" type="ORF">GOB84_08580</name>
</gene>
<evidence type="ECO:0000313" key="3">
    <source>
        <dbReference type="Proteomes" id="UP000615326"/>
    </source>
</evidence>
<reference evidence="2 3" key="1">
    <citation type="journal article" date="2020" name="Int. J. Syst. Evol. Microbiol.">
        <title>Novel acetic acid bacteria from cider fermentations: Acetobacter conturbans sp. nov. and Acetobacter fallax sp. nov.</title>
        <authorList>
            <person name="Sombolestani A.S."/>
            <person name="Cleenwerck I."/>
            <person name="Cnockaert M."/>
            <person name="Borremans W."/>
            <person name="Wieme A.D."/>
            <person name="De Vuyst L."/>
            <person name="Vandamme P."/>
        </authorList>
    </citation>
    <scope>NUCLEOTIDE SEQUENCE [LARGE SCALE GENOMIC DNA]</scope>
    <source>
        <strain evidence="2 3">LMG 1637</strain>
    </source>
</reference>
<dbReference type="RefSeq" id="WP_173577144.1">
    <property type="nucleotide sequence ID" value="NZ_WOSW01000013.1"/>
</dbReference>
<organism evidence="2 3">
    <name type="scientific">Acetobacter fallax</name>
    <dbReference type="NCBI Taxonomy" id="1737473"/>
    <lineage>
        <taxon>Bacteria</taxon>
        <taxon>Pseudomonadati</taxon>
        <taxon>Pseudomonadota</taxon>
        <taxon>Alphaproteobacteria</taxon>
        <taxon>Acetobacterales</taxon>
        <taxon>Acetobacteraceae</taxon>
        <taxon>Acetobacter</taxon>
    </lineage>
</organism>
<protein>
    <submittedName>
        <fullName evidence="2">DUF1849 family protein</fullName>
    </submittedName>
</protein>
<sequence>MTASAAAPRTLPPSRPPARLVALLTFMLTTFATAATPAPITVAPHRAVYDLSLASGASGSFSGASGTMTWVISDVCSAWSTQQHMELDLFARSGETLHSVGDNTSLETKDGLHLTFASSSVTNGQTDSMIRGEATLARDGTGAVSYILPEKKTVPLRKGTLFPTAQNFAILEAAQHGETGLSRPIFDGTTPDGAEDSYATLLGWTVPKDPPPFAILSGLPAIRFHLASYASGSDDMTPDFEMAARLFANGVSDQVEMTFSSTRILATLRTLEMRPAPTRCPH</sequence>
<dbReference type="Pfam" id="PF08904">
    <property type="entry name" value="EipB_like"/>
    <property type="match status" value="1"/>
</dbReference>
<dbReference type="EMBL" id="WOSW01000013">
    <property type="protein sequence ID" value="NHO32614.1"/>
    <property type="molecule type" value="Genomic_DNA"/>
</dbReference>
<keyword evidence="1" id="KW-0732">Signal</keyword>